<dbReference type="Gene3D" id="3.40.50.720">
    <property type="entry name" value="NAD(P)-binding Rossmann-like Domain"/>
    <property type="match status" value="1"/>
</dbReference>
<accession>K2KD59</accession>
<dbReference type="eggNOG" id="COG1226">
    <property type="taxonomic scope" value="Bacteria"/>
</dbReference>
<keyword evidence="7" id="KW-0406">Ion transport</keyword>
<feature type="transmembrane region" description="Helical" evidence="9">
    <location>
        <begin position="268"/>
        <end position="288"/>
    </location>
</feature>
<dbReference type="Pfam" id="PF00999">
    <property type="entry name" value="Na_H_Exchanger"/>
    <property type="match status" value="1"/>
</dbReference>
<feature type="transmembrane region" description="Helical" evidence="9">
    <location>
        <begin position="166"/>
        <end position="182"/>
    </location>
</feature>
<evidence type="ECO:0000256" key="6">
    <source>
        <dbReference type="ARBA" id="ARBA00022989"/>
    </source>
</evidence>
<dbReference type="PANTHER" id="PTHR42751:SF1">
    <property type="entry name" value="CATION_PROTON ANTIPORTER YBAL-RELATED"/>
    <property type="match status" value="1"/>
</dbReference>
<evidence type="ECO:0000256" key="4">
    <source>
        <dbReference type="ARBA" id="ARBA00022449"/>
    </source>
</evidence>
<dbReference type="InterPro" id="IPR006153">
    <property type="entry name" value="Cation/H_exchanger_TM"/>
</dbReference>
<evidence type="ECO:0000256" key="5">
    <source>
        <dbReference type="ARBA" id="ARBA00022692"/>
    </source>
</evidence>
<sequence>MSAAVIALAFFCGLALSRLGLPPLVGFLVAGFALHGFGIEAPDSLQYLADLGVTLLLFTIGLKLKIKTLVKPEIWGATTLHLMGSMAFFTLGIAALALLGLVQGQLQSWTIVGFALAFSSTVFAVKVLEDKGDTSSLYGRLSIGILVMQDIFAVLFLTFAQGKVPALWAPALLLLPLARPLLYKLLDWCSNSELQSLAGLFLALVAGVSLFEAAGLKPDLGALVMGMMAAGHARSDALSKTLFNLKELLLVGFFLSIGLNGLPDWPMLIIALLLVVLLPLKAGLYFWVLSRFGLRVRTGVLASLSLATYSEFGLIVAALGAKAGLLDSRWLTIIAIALSLSFVLASPLNTWAETVYRRLSPYLKRYERRRLHPEDAPIDIGGAQVLIFGMGRLGTGAYDQLAAEYGHRVLGIDHAGDKVAEHLELGRQVLVGDATDSDFWSKIRRDDELELVLLAMPNHHGNLFAAEELKERGYSGKVAAVAKFPDEVEELKAMGIEVFNIFEEAGAGFARHVLNIARLGPQRPYHQGL</sequence>
<dbReference type="GO" id="GO:1902600">
    <property type="term" value="P:proton transmembrane transport"/>
    <property type="evidence" value="ECO:0007669"/>
    <property type="project" value="InterPro"/>
</dbReference>
<evidence type="ECO:0000256" key="9">
    <source>
        <dbReference type="SAM" id="Phobius"/>
    </source>
</evidence>
<dbReference type="Gene3D" id="1.20.1530.20">
    <property type="match status" value="1"/>
</dbReference>
<comment type="caution">
    <text evidence="11">The sequence shown here is derived from an EMBL/GenBank/DDBJ whole genome shotgun (WGS) entry which is preliminary data.</text>
</comment>
<keyword evidence="3" id="KW-0813">Transport</keyword>
<dbReference type="GO" id="GO:0016020">
    <property type="term" value="C:membrane"/>
    <property type="evidence" value="ECO:0007669"/>
    <property type="project" value="UniProtKB-SubCell"/>
</dbReference>
<evidence type="ECO:0000313" key="12">
    <source>
        <dbReference type="Proteomes" id="UP000006755"/>
    </source>
</evidence>
<keyword evidence="6 9" id="KW-1133">Transmembrane helix</keyword>
<organism evidence="11 12">
    <name type="scientific">Gallaecimonas xiamenensis 3-C-1</name>
    <dbReference type="NCBI Taxonomy" id="745411"/>
    <lineage>
        <taxon>Bacteria</taxon>
        <taxon>Pseudomonadati</taxon>
        <taxon>Pseudomonadota</taxon>
        <taxon>Gammaproteobacteria</taxon>
        <taxon>Enterobacterales</taxon>
        <taxon>Gallaecimonadaceae</taxon>
        <taxon>Gallaecimonas</taxon>
    </lineage>
</organism>
<evidence type="ECO:0000256" key="7">
    <source>
        <dbReference type="ARBA" id="ARBA00023065"/>
    </source>
</evidence>
<evidence type="ECO:0000256" key="3">
    <source>
        <dbReference type="ARBA" id="ARBA00022448"/>
    </source>
</evidence>
<keyword evidence="12" id="KW-1185">Reference proteome</keyword>
<dbReference type="RefSeq" id="WP_008484044.1">
    <property type="nucleotide sequence ID" value="NZ_AMRI01000009.1"/>
</dbReference>
<protein>
    <submittedName>
        <fullName evidence="11">Glutathione-regulated potassium-efflux system protein KefC</fullName>
    </submittedName>
</protein>
<dbReference type="Proteomes" id="UP000006755">
    <property type="component" value="Unassembled WGS sequence"/>
</dbReference>
<dbReference type="STRING" id="745411.B3C1_07861"/>
<feature type="transmembrane region" description="Helical" evidence="9">
    <location>
        <begin position="106"/>
        <end position="125"/>
    </location>
</feature>
<evidence type="ECO:0000256" key="2">
    <source>
        <dbReference type="ARBA" id="ARBA00005551"/>
    </source>
</evidence>
<name>K2KD59_9GAMM</name>
<dbReference type="PROSITE" id="PS51201">
    <property type="entry name" value="RCK_N"/>
    <property type="match status" value="1"/>
</dbReference>
<evidence type="ECO:0000256" key="8">
    <source>
        <dbReference type="ARBA" id="ARBA00023136"/>
    </source>
</evidence>
<reference evidence="11 12" key="1">
    <citation type="journal article" date="2012" name="J. Bacteriol.">
        <title>Genome Sequence of Gallaecimonas xiamenensis Type Strain 3-C-1.</title>
        <authorList>
            <person name="Lai Q."/>
            <person name="Wang L."/>
            <person name="Wang W."/>
            <person name="Shao Z."/>
        </authorList>
    </citation>
    <scope>NUCLEOTIDE SEQUENCE [LARGE SCALE GENOMIC DNA]</scope>
    <source>
        <strain evidence="11 12">3-C-1</strain>
    </source>
</reference>
<keyword evidence="8 9" id="KW-0472">Membrane</keyword>
<gene>
    <name evidence="11" type="ORF">B3C1_07861</name>
</gene>
<keyword evidence="5 9" id="KW-0812">Transmembrane</keyword>
<evidence type="ECO:0000256" key="1">
    <source>
        <dbReference type="ARBA" id="ARBA00004141"/>
    </source>
</evidence>
<dbReference type="InterPro" id="IPR036291">
    <property type="entry name" value="NAD(P)-bd_dom_sf"/>
</dbReference>
<dbReference type="AlphaFoldDB" id="K2KD59"/>
<dbReference type="InterPro" id="IPR038770">
    <property type="entry name" value="Na+/solute_symporter_sf"/>
</dbReference>
<feature type="transmembrane region" description="Helical" evidence="9">
    <location>
        <begin position="44"/>
        <end position="62"/>
    </location>
</feature>
<dbReference type="SUPFAM" id="SSF51735">
    <property type="entry name" value="NAD(P)-binding Rossmann-fold domains"/>
    <property type="match status" value="1"/>
</dbReference>
<dbReference type="EMBL" id="AMRI01000009">
    <property type="protein sequence ID" value="EKE75175.1"/>
    <property type="molecule type" value="Genomic_DNA"/>
</dbReference>
<keyword evidence="4" id="KW-0050">Antiport</keyword>
<feature type="transmembrane region" description="Helical" evidence="9">
    <location>
        <begin position="194"/>
        <end position="214"/>
    </location>
</feature>
<comment type="subcellular location">
    <subcellularLocation>
        <location evidence="1">Membrane</location>
        <topology evidence="1">Multi-pass membrane protein</topology>
    </subcellularLocation>
</comment>
<dbReference type="OrthoDB" id="3418949at2"/>
<dbReference type="GO" id="GO:0015297">
    <property type="term" value="F:antiporter activity"/>
    <property type="evidence" value="ECO:0007669"/>
    <property type="project" value="UniProtKB-KW"/>
</dbReference>
<feature type="transmembrane region" description="Helical" evidence="9">
    <location>
        <begin position="300"/>
        <end position="319"/>
    </location>
</feature>
<dbReference type="InterPro" id="IPR003148">
    <property type="entry name" value="RCK_N"/>
</dbReference>
<feature type="transmembrane region" description="Helical" evidence="9">
    <location>
        <begin position="74"/>
        <end position="100"/>
    </location>
</feature>
<feature type="transmembrane region" description="Helical" evidence="9">
    <location>
        <begin position="137"/>
        <end position="160"/>
    </location>
</feature>
<dbReference type="PATRIC" id="fig|745411.4.peg.1547"/>
<dbReference type="Pfam" id="PF02254">
    <property type="entry name" value="TrkA_N"/>
    <property type="match status" value="1"/>
</dbReference>
<evidence type="ECO:0000313" key="11">
    <source>
        <dbReference type="EMBL" id="EKE75175.1"/>
    </source>
</evidence>
<dbReference type="GO" id="GO:0006813">
    <property type="term" value="P:potassium ion transport"/>
    <property type="evidence" value="ECO:0007669"/>
    <property type="project" value="InterPro"/>
</dbReference>
<evidence type="ECO:0000259" key="10">
    <source>
        <dbReference type="PROSITE" id="PS51201"/>
    </source>
</evidence>
<feature type="domain" description="RCK N-terminal" evidence="10">
    <location>
        <begin position="382"/>
        <end position="502"/>
    </location>
</feature>
<feature type="transmembrane region" description="Helical" evidence="9">
    <location>
        <begin position="331"/>
        <end position="352"/>
    </location>
</feature>
<comment type="similarity">
    <text evidence="2">Belongs to the monovalent cation:proton antiporter 2 (CPA2) transporter (TC 2.A.37) family.</text>
</comment>
<proteinExistence type="inferred from homology"/>
<dbReference type="PANTHER" id="PTHR42751">
    <property type="entry name" value="SODIUM/HYDROGEN EXCHANGER FAMILY/TRKA DOMAIN PROTEIN"/>
    <property type="match status" value="1"/>
</dbReference>
<dbReference type="eggNOG" id="COG4651">
    <property type="taxonomic scope" value="Bacteria"/>
</dbReference>